<evidence type="ECO:0000256" key="1">
    <source>
        <dbReference type="SAM" id="Phobius"/>
    </source>
</evidence>
<name>A0A0D2R3B9_GOSRA</name>
<sequence length="77" mass="8911">MSNSLTIQYTSGKVKINSNLHDSFYAVISQREFKVILLLKLKENINQISFNPLMICLVSLLFMFINNVFKDLIRSLV</sequence>
<accession>A0A0D2R3B9</accession>
<keyword evidence="1" id="KW-1133">Transmembrane helix</keyword>
<dbReference type="EMBL" id="CM001741">
    <property type="protein sequence ID" value="KJB13845.1"/>
    <property type="molecule type" value="Genomic_DNA"/>
</dbReference>
<evidence type="ECO:0000313" key="2">
    <source>
        <dbReference type="EMBL" id="KJB13845.1"/>
    </source>
</evidence>
<keyword evidence="3" id="KW-1185">Reference proteome</keyword>
<dbReference type="Gramene" id="KJB13845">
    <property type="protein sequence ID" value="KJB13845"/>
    <property type="gene ID" value="B456_002G097200"/>
</dbReference>
<dbReference type="AlphaFoldDB" id="A0A0D2R3B9"/>
<feature type="transmembrane region" description="Helical" evidence="1">
    <location>
        <begin position="48"/>
        <end position="69"/>
    </location>
</feature>
<organism evidence="2 3">
    <name type="scientific">Gossypium raimondii</name>
    <name type="common">Peruvian cotton</name>
    <name type="synonym">Gossypium klotzschianum subsp. raimondii</name>
    <dbReference type="NCBI Taxonomy" id="29730"/>
    <lineage>
        <taxon>Eukaryota</taxon>
        <taxon>Viridiplantae</taxon>
        <taxon>Streptophyta</taxon>
        <taxon>Embryophyta</taxon>
        <taxon>Tracheophyta</taxon>
        <taxon>Spermatophyta</taxon>
        <taxon>Magnoliopsida</taxon>
        <taxon>eudicotyledons</taxon>
        <taxon>Gunneridae</taxon>
        <taxon>Pentapetalae</taxon>
        <taxon>rosids</taxon>
        <taxon>malvids</taxon>
        <taxon>Malvales</taxon>
        <taxon>Malvaceae</taxon>
        <taxon>Malvoideae</taxon>
        <taxon>Gossypium</taxon>
    </lineage>
</organism>
<reference evidence="2 3" key="1">
    <citation type="journal article" date="2012" name="Nature">
        <title>Repeated polyploidization of Gossypium genomes and the evolution of spinnable cotton fibres.</title>
        <authorList>
            <person name="Paterson A.H."/>
            <person name="Wendel J.F."/>
            <person name="Gundlach H."/>
            <person name="Guo H."/>
            <person name="Jenkins J."/>
            <person name="Jin D."/>
            <person name="Llewellyn D."/>
            <person name="Showmaker K.C."/>
            <person name="Shu S."/>
            <person name="Udall J."/>
            <person name="Yoo M.J."/>
            <person name="Byers R."/>
            <person name="Chen W."/>
            <person name="Doron-Faigenboim A."/>
            <person name="Duke M.V."/>
            <person name="Gong L."/>
            <person name="Grimwood J."/>
            <person name="Grover C."/>
            <person name="Grupp K."/>
            <person name="Hu G."/>
            <person name="Lee T.H."/>
            <person name="Li J."/>
            <person name="Lin L."/>
            <person name="Liu T."/>
            <person name="Marler B.S."/>
            <person name="Page J.T."/>
            <person name="Roberts A.W."/>
            <person name="Romanel E."/>
            <person name="Sanders W.S."/>
            <person name="Szadkowski E."/>
            <person name="Tan X."/>
            <person name="Tang H."/>
            <person name="Xu C."/>
            <person name="Wang J."/>
            <person name="Wang Z."/>
            <person name="Zhang D."/>
            <person name="Zhang L."/>
            <person name="Ashrafi H."/>
            <person name="Bedon F."/>
            <person name="Bowers J.E."/>
            <person name="Brubaker C.L."/>
            <person name="Chee P.W."/>
            <person name="Das S."/>
            <person name="Gingle A.R."/>
            <person name="Haigler C.H."/>
            <person name="Harker D."/>
            <person name="Hoffmann L.V."/>
            <person name="Hovav R."/>
            <person name="Jones D.C."/>
            <person name="Lemke C."/>
            <person name="Mansoor S."/>
            <person name="ur Rahman M."/>
            <person name="Rainville L.N."/>
            <person name="Rambani A."/>
            <person name="Reddy U.K."/>
            <person name="Rong J.K."/>
            <person name="Saranga Y."/>
            <person name="Scheffler B.E."/>
            <person name="Scheffler J.A."/>
            <person name="Stelly D.M."/>
            <person name="Triplett B.A."/>
            <person name="Van Deynze A."/>
            <person name="Vaslin M.F."/>
            <person name="Waghmare V.N."/>
            <person name="Walford S.A."/>
            <person name="Wright R.J."/>
            <person name="Zaki E.A."/>
            <person name="Zhang T."/>
            <person name="Dennis E.S."/>
            <person name="Mayer K.F."/>
            <person name="Peterson D.G."/>
            <person name="Rokhsar D.S."/>
            <person name="Wang X."/>
            <person name="Schmutz J."/>
        </authorList>
    </citation>
    <scope>NUCLEOTIDE SEQUENCE [LARGE SCALE GENOMIC DNA]</scope>
</reference>
<keyword evidence="1" id="KW-0472">Membrane</keyword>
<gene>
    <name evidence="2" type="ORF">B456_002G097200</name>
</gene>
<protein>
    <submittedName>
        <fullName evidence="2">Uncharacterized protein</fullName>
    </submittedName>
</protein>
<proteinExistence type="predicted"/>
<evidence type="ECO:0000313" key="3">
    <source>
        <dbReference type="Proteomes" id="UP000032304"/>
    </source>
</evidence>
<keyword evidence="1" id="KW-0812">Transmembrane</keyword>
<dbReference type="Proteomes" id="UP000032304">
    <property type="component" value="Chromosome 2"/>
</dbReference>